<evidence type="ECO:0000313" key="16">
    <source>
        <dbReference type="Proteomes" id="UP000245956"/>
    </source>
</evidence>
<feature type="region of interest" description="Disordered" evidence="14">
    <location>
        <begin position="356"/>
        <end position="386"/>
    </location>
</feature>
<feature type="compositionally biased region" description="Polar residues" evidence="14">
    <location>
        <begin position="288"/>
        <end position="298"/>
    </location>
</feature>
<keyword evidence="5" id="KW-0488">Methylation</keyword>
<gene>
    <name evidence="15" type="ORF">PCL_12474</name>
</gene>
<keyword evidence="7" id="KW-0378">Hydrolase</keyword>
<evidence type="ECO:0000256" key="10">
    <source>
        <dbReference type="ARBA" id="ARBA00023288"/>
    </source>
</evidence>
<dbReference type="GO" id="GO:0003925">
    <property type="term" value="F:G protein activity"/>
    <property type="evidence" value="ECO:0007669"/>
    <property type="project" value="UniProtKB-EC"/>
</dbReference>
<keyword evidence="8" id="KW-0342">GTP-binding</keyword>
<keyword evidence="11" id="KW-0636">Prenylation</keyword>
<dbReference type="GO" id="GO:0007165">
    <property type="term" value="P:signal transduction"/>
    <property type="evidence" value="ECO:0007669"/>
    <property type="project" value="InterPro"/>
</dbReference>
<feature type="compositionally biased region" description="Pro residues" evidence="14">
    <location>
        <begin position="1103"/>
        <end position="1121"/>
    </location>
</feature>
<dbReference type="FunFam" id="3.40.50.300:FF:000631">
    <property type="entry name" value="Ras small monomeric GTPase"/>
    <property type="match status" value="1"/>
</dbReference>
<proteinExistence type="inferred from homology"/>
<evidence type="ECO:0000256" key="13">
    <source>
        <dbReference type="ARBA" id="ARBA00072720"/>
    </source>
</evidence>
<evidence type="ECO:0000256" key="6">
    <source>
        <dbReference type="ARBA" id="ARBA00022741"/>
    </source>
</evidence>
<evidence type="ECO:0000256" key="3">
    <source>
        <dbReference type="ARBA" id="ARBA00011984"/>
    </source>
</evidence>
<dbReference type="PROSITE" id="PS51420">
    <property type="entry name" value="RHO"/>
    <property type="match status" value="1"/>
</dbReference>
<dbReference type="InterPro" id="IPR027417">
    <property type="entry name" value="P-loop_NTPase"/>
</dbReference>
<feature type="region of interest" description="Disordered" evidence="14">
    <location>
        <begin position="780"/>
        <end position="894"/>
    </location>
</feature>
<feature type="compositionally biased region" description="Low complexity" evidence="14">
    <location>
        <begin position="373"/>
        <end position="386"/>
    </location>
</feature>
<feature type="region of interest" description="Disordered" evidence="14">
    <location>
        <begin position="601"/>
        <end position="627"/>
    </location>
</feature>
<evidence type="ECO:0000256" key="5">
    <source>
        <dbReference type="ARBA" id="ARBA00022481"/>
    </source>
</evidence>
<dbReference type="Proteomes" id="UP000245956">
    <property type="component" value="Unassembled WGS sequence"/>
</dbReference>
<dbReference type="SMART" id="SM00176">
    <property type="entry name" value="RAN"/>
    <property type="match status" value="1"/>
</dbReference>
<protein>
    <recommendedName>
        <fullName evidence="13">Ras-related protein RSR1</fullName>
        <ecNumber evidence="3">3.6.5.2</ecNumber>
    </recommendedName>
</protein>
<dbReference type="GO" id="GO:0005886">
    <property type="term" value="C:plasma membrane"/>
    <property type="evidence" value="ECO:0007669"/>
    <property type="project" value="UniProtKB-SubCell"/>
</dbReference>
<dbReference type="SMART" id="SM00174">
    <property type="entry name" value="RHO"/>
    <property type="match status" value="1"/>
</dbReference>
<evidence type="ECO:0000313" key="15">
    <source>
        <dbReference type="EMBL" id="PWI71106.1"/>
    </source>
</evidence>
<dbReference type="InterPro" id="IPR005225">
    <property type="entry name" value="Small_GTP-bd"/>
</dbReference>
<name>A0A2U3E9B4_PURLI</name>
<comment type="similarity">
    <text evidence="2">Belongs to the small GTPase superfamily. Ras family.</text>
</comment>
<dbReference type="Gene3D" id="3.40.50.300">
    <property type="entry name" value="P-loop containing nucleotide triphosphate hydrolases"/>
    <property type="match status" value="1"/>
</dbReference>
<comment type="caution">
    <text evidence="15">The sequence shown here is derived from an EMBL/GenBank/DDBJ whole genome shotgun (WGS) entry which is preliminary data.</text>
</comment>
<comment type="catalytic activity">
    <reaction evidence="12">
        <text>GTP + H2O = GDP + phosphate + H(+)</text>
        <dbReference type="Rhea" id="RHEA:19669"/>
        <dbReference type="ChEBI" id="CHEBI:15377"/>
        <dbReference type="ChEBI" id="CHEBI:15378"/>
        <dbReference type="ChEBI" id="CHEBI:37565"/>
        <dbReference type="ChEBI" id="CHEBI:43474"/>
        <dbReference type="ChEBI" id="CHEBI:58189"/>
        <dbReference type="EC" id="3.6.5.2"/>
    </reaction>
</comment>
<dbReference type="EC" id="3.6.5.2" evidence="3"/>
<dbReference type="NCBIfam" id="TIGR00231">
    <property type="entry name" value="small_GTP"/>
    <property type="match status" value="1"/>
</dbReference>
<comment type="subcellular location">
    <subcellularLocation>
        <location evidence="1">Cell membrane</location>
        <topology evidence="1">Lipid-anchor</topology>
        <orientation evidence="1">Cytoplasmic side</orientation>
    </subcellularLocation>
</comment>
<dbReference type="Pfam" id="PF00071">
    <property type="entry name" value="Ras"/>
    <property type="match status" value="1"/>
</dbReference>
<feature type="compositionally biased region" description="Low complexity" evidence="14">
    <location>
        <begin position="356"/>
        <end position="366"/>
    </location>
</feature>
<evidence type="ECO:0000256" key="2">
    <source>
        <dbReference type="ARBA" id="ARBA00008344"/>
    </source>
</evidence>
<evidence type="ECO:0000256" key="7">
    <source>
        <dbReference type="ARBA" id="ARBA00022801"/>
    </source>
</evidence>
<accession>A0A2U3E9B4</accession>
<keyword evidence="4" id="KW-1003">Cell membrane</keyword>
<dbReference type="PANTHER" id="PTHR24070">
    <property type="entry name" value="RAS, DI-RAS, AND RHEB FAMILY MEMBERS OF SMALL GTPASE SUPERFAMILY"/>
    <property type="match status" value="1"/>
</dbReference>
<evidence type="ECO:0000256" key="11">
    <source>
        <dbReference type="ARBA" id="ARBA00023289"/>
    </source>
</evidence>
<feature type="region of interest" description="Disordered" evidence="14">
    <location>
        <begin position="973"/>
        <end position="994"/>
    </location>
</feature>
<dbReference type="GO" id="GO:2000114">
    <property type="term" value="P:regulation of establishment of cell polarity"/>
    <property type="evidence" value="ECO:0007669"/>
    <property type="project" value="UniProtKB-ARBA"/>
</dbReference>
<dbReference type="InterPro" id="IPR020849">
    <property type="entry name" value="Small_GTPase_Ras-type"/>
</dbReference>
<evidence type="ECO:0000256" key="9">
    <source>
        <dbReference type="ARBA" id="ARBA00023136"/>
    </source>
</evidence>
<evidence type="ECO:0000256" key="12">
    <source>
        <dbReference type="ARBA" id="ARBA00048098"/>
    </source>
</evidence>
<evidence type="ECO:0000256" key="14">
    <source>
        <dbReference type="SAM" id="MobiDB-lite"/>
    </source>
</evidence>
<dbReference type="SMART" id="SM00173">
    <property type="entry name" value="RAS"/>
    <property type="match status" value="1"/>
</dbReference>
<dbReference type="GO" id="GO:0005525">
    <property type="term" value="F:GTP binding"/>
    <property type="evidence" value="ECO:0007669"/>
    <property type="project" value="UniProtKB-KW"/>
</dbReference>
<feature type="region of interest" description="Disordered" evidence="14">
    <location>
        <begin position="1009"/>
        <end position="1130"/>
    </location>
</feature>
<keyword evidence="9" id="KW-0472">Membrane</keyword>
<organism evidence="15 16">
    <name type="scientific">Purpureocillium lilacinum</name>
    <name type="common">Paecilomyces lilacinus</name>
    <dbReference type="NCBI Taxonomy" id="33203"/>
    <lineage>
        <taxon>Eukaryota</taxon>
        <taxon>Fungi</taxon>
        <taxon>Dikarya</taxon>
        <taxon>Ascomycota</taxon>
        <taxon>Pezizomycotina</taxon>
        <taxon>Sordariomycetes</taxon>
        <taxon>Hypocreomycetidae</taxon>
        <taxon>Hypocreales</taxon>
        <taxon>Ophiocordycipitaceae</taxon>
        <taxon>Purpureocillium</taxon>
    </lineage>
</organism>
<evidence type="ECO:0000256" key="8">
    <source>
        <dbReference type="ARBA" id="ARBA00023134"/>
    </source>
</evidence>
<dbReference type="PROSITE" id="PS51421">
    <property type="entry name" value="RAS"/>
    <property type="match status" value="1"/>
</dbReference>
<dbReference type="EMBL" id="LCWV01000008">
    <property type="protein sequence ID" value="PWI71106.1"/>
    <property type="molecule type" value="Genomic_DNA"/>
</dbReference>
<feature type="region of interest" description="Disordered" evidence="14">
    <location>
        <begin position="253"/>
        <end position="300"/>
    </location>
</feature>
<feature type="compositionally biased region" description="Pro residues" evidence="14">
    <location>
        <begin position="1073"/>
        <end position="1090"/>
    </location>
</feature>
<reference evidence="15 16" key="1">
    <citation type="journal article" date="2016" name="Front. Microbiol.">
        <title>Genome and transcriptome sequences reveal the specific parasitism of the nematophagous Purpureocillium lilacinum 36-1.</title>
        <authorList>
            <person name="Xie J."/>
            <person name="Li S."/>
            <person name="Mo C."/>
            <person name="Xiao X."/>
            <person name="Peng D."/>
            <person name="Wang G."/>
            <person name="Xiao Y."/>
        </authorList>
    </citation>
    <scope>NUCLEOTIDE SEQUENCE [LARGE SCALE GENOMIC DNA]</scope>
    <source>
        <strain evidence="15 16">36-1</strain>
    </source>
</reference>
<feature type="compositionally biased region" description="Basic and acidic residues" evidence="14">
    <location>
        <begin position="272"/>
        <end position="286"/>
    </location>
</feature>
<dbReference type="PRINTS" id="PR00449">
    <property type="entry name" value="RASTRNSFRMNG"/>
</dbReference>
<evidence type="ECO:0000256" key="1">
    <source>
        <dbReference type="ARBA" id="ARBA00004342"/>
    </source>
</evidence>
<dbReference type="InterPro" id="IPR001806">
    <property type="entry name" value="Small_GTPase"/>
</dbReference>
<dbReference type="PROSITE" id="PS51419">
    <property type="entry name" value="RAB"/>
    <property type="match status" value="1"/>
</dbReference>
<keyword evidence="6" id="KW-0547">Nucleotide-binding</keyword>
<sequence>MPPWSGARARVLPAVATCAKRALHENGSSLSLGWGWQGERCPLVAAAENEVIGGGPLVWMLPRGSRPPDEWLAGGGPTAALEPKISNWVDRDSAHMHAVYLAARSWGGGGHWSLGVAASAAMVMEVEEEWAASYAHAHLDSGLRNGTWQKDDAAPYYVRQRRIRGFSRGGGGDGGSSTLILAAARDPTCGGGDDGWMGGWMTTEEGVCVCVFNGSGMPRLRQTYLGQACSERAAAQSGRLALAALETGSLQPARLRATTSERASDANPGEASEARGEGVEVERARDSSAPNRSPSTKPFTIRTHVEKTRAISRVETTPMRHITHVAPLGRPSILPRTRGRAAAISRHATTTLGKSLTTSLTPCSEASSERRASTSAVASREVASRAQGDMPSIHRIIHLREQLAKGLAFLPALPPPSKPSAMSFSSLHDLLSCFQFFSLLQPPIRIVRLSWLASRAGPDAGAVLACFEPNPGKTGLQGIQEQQQQQQQRVQRGQPPFFFCWGRAAAVFARGAAHANACVRLFVPDYPAARAPSSLSHFLVLTLFTLLPLRMHGAGLPCQALCPLRRPEPLQAQQRLPSCCLPCPPQAGPSLNHPPGLAVERRAQTKSRQRGCGPPRPWRKKSSSSFPGTKLVFASGRAEGQQASRRTRCMDRQDRQVQRRCPGCVLAVARPNAERFDAMGAIGGIPPAAASALGSVGSSSATSMAGRVVSVSVCAVLCPEAARLPPRLPQALYEDERAPSRRIGPPSSLHSTAADVHRLHRNRTLPIGISTVPNGSYLFQRPLPTSTRRRAACARVSARRQIPLHVTPSSSRRDPPGSHNPPPGSHPPKHRAKKEVSARAANERQGCPTRRRFRALRCPSTTSAKLKAHDGPRKRDKKGRPPQQNPTPRSPKVDLDLQLQPVSSLVALPPAPGPVIFRATPPLSQRPSVRGPVCDTSVPIVRALTAFRGVCTAPGRREDDRLNSSIAVAASAPAATAPDLGEDQAADVSGNGQSSSCCLLRHSAAALPSSSIPQSLDGRCAPSPVGPTRSGTRAAQPPPLSLGPARPVTTRPDLTTSAPLSHHRWRARTHTPSPNPANAPAPGKNLPPPERNGLTLRQRTSLSPPPPPKPPLQPPPPPPPTSHAACTATSHGAAIPRISEVRNSVNCVPASPLQPADSRSSSRELHVVVLGAGGVGKSCLTAQFVHNEWIESYDPTIEDSYRTQVQVDGRQVVLEILDTAGTEQFVAMRDLYMKTGQGFLLVFSITSPSSLTELAGLREEIIRIKDDENVPMVIVGNKADLEEARVVPRAKGFSISQKWGAPYYESSARTRTNVDEVFVDLCRQMLRKDDDYNMGPETDDGGFKFDAFRGSGKKRRRMRIRDHNHQKCVIL</sequence>
<dbReference type="SMART" id="SM00175">
    <property type="entry name" value="RAB"/>
    <property type="match status" value="1"/>
</dbReference>
<keyword evidence="10" id="KW-0449">Lipoprotein</keyword>
<dbReference type="SUPFAM" id="SSF52540">
    <property type="entry name" value="P-loop containing nucleoside triphosphate hydrolases"/>
    <property type="match status" value="1"/>
</dbReference>
<evidence type="ECO:0000256" key="4">
    <source>
        <dbReference type="ARBA" id="ARBA00022475"/>
    </source>
</evidence>